<comment type="function">
    <text evidence="1">Catalyzes the cleavage of 5-oxoproline to form L-glutamate coupled to the hydrolysis of ATP to ADP and inorganic phosphate.</text>
</comment>
<dbReference type="GO" id="GO:0005975">
    <property type="term" value="P:carbohydrate metabolic process"/>
    <property type="evidence" value="ECO:0007669"/>
    <property type="project" value="InterPro"/>
</dbReference>
<dbReference type="EMBL" id="JTFC01000008">
    <property type="protein sequence ID" value="RUS57994.1"/>
    <property type="molecule type" value="Genomic_DNA"/>
</dbReference>
<dbReference type="InterPro" id="IPR011330">
    <property type="entry name" value="Glyco_hydro/deAcase_b/a-brl"/>
</dbReference>
<dbReference type="PANTHER" id="PTHR30292">
    <property type="entry name" value="UNCHARACTERIZED PROTEIN YBGL-RELATED"/>
    <property type="match status" value="1"/>
</dbReference>
<proteinExistence type="inferred from homology"/>
<dbReference type="PANTHER" id="PTHR30292:SF0">
    <property type="entry name" value="5-OXOPROLINASE SUBUNIT A"/>
    <property type="match status" value="1"/>
</dbReference>
<dbReference type="InterPro" id="IPR005501">
    <property type="entry name" value="LamB/YcsF/PxpA-like"/>
</dbReference>
<dbReference type="SUPFAM" id="SSF88713">
    <property type="entry name" value="Glycoside hydrolase/deacetylase"/>
    <property type="match status" value="1"/>
</dbReference>
<keyword evidence="1" id="KW-0547">Nucleotide-binding</keyword>
<keyword evidence="1" id="KW-0067">ATP-binding</keyword>
<keyword evidence="1" id="KW-0378">Hydrolase</keyword>
<dbReference type="RefSeq" id="WP_126989328.1">
    <property type="nucleotide sequence ID" value="NZ_JTFC01000008.1"/>
</dbReference>
<dbReference type="Proteomes" id="UP000288623">
    <property type="component" value="Unassembled WGS sequence"/>
</dbReference>
<comment type="subunit">
    <text evidence="1">Forms a complex composed of PxpA, PxpB and PxpC.</text>
</comment>
<dbReference type="NCBIfam" id="NF003816">
    <property type="entry name" value="PRK05406.1-5"/>
    <property type="match status" value="1"/>
</dbReference>
<comment type="catalytic activity">
    <reaction evidence="1">
        <text>5-oxo-L-proline + ATP + 2 H2O = L-glutamate + ADP + phosphate + H(+)</text>
        <dbReference type="Rhea" id="RHEA:10348"/>
        <dbReference type="ChEBI" id="CHEBI:15377"/>
        <dbReference type="ChEBI" id="CHEBI:15378"/>
        <dbReference type="ChEBI" id="CHEBI:29985"/>
        <dbReference type="ChEBI" id="CHEBI:30616"/>
        <dbReference type="ChEBI" id="CHEBI:43474"/>
        <dbReference type="ChEBI" id="CHEBI:58402"/>
        <dbReference type="ChEBI" id="CHEBI:456216"/>
        <dbReference type="EC" id="3.5.2.9"/>
    </reaction>
</comment>
<organism evidence="2 3">
    <name type="scientific">Candidatus Kurthia intestinigallinarum</name>
    <dbReference type="NCBI Taxonomy" id="1562256"/>
    <lineage>
        <taxon>Bacteria</taxon>
        <taxon>Bacillati</taxon>
        <taxon>Bacillota</taxon>
        <taxon>Bacilli</taxon>
        <taxon>Bacillales</taxon>
        <taxon>Caryophanaceae</taxon>
        <taxon>Kurthia</taxon>
    </lineage>
</organism>
<comment type="caution">
    <text evidence="2">The sequence shown here is derived from an EMBL/GenBank/DDBJ whole genome shotgun (WGS) entry which is preliminary data.</text>
</comment>
<dbReference type="GO" id="GO:0005524">
    <property type="term" value="F:ATP binding"/>
    <property type="evidence" value="ECO:0007669"/>
    <property type="project" value="UniProtKB-UniRule"/>
</dbReference>
<protein>
    <recommendedName>
        <fullName evidence="1">5-oxoprolinase subunit A</fullName>
        <shortName evidence="1">5-OPase subunit A</shortName>
        <ecNumber evidence="1">3.5.2.9</ecNumber>
    </recommendedName>
    <alternativeName>
        <fullName evidence="1">5-oxoprolinase (ATP-hydrolyzing) subunit A</fullName>
    </alternativeName>
</protein>
<dbReference type="GO" id="GO:0017168">
    <property type="term" value="F:5-oxoprolinase (ATP-hydrolyzing) activity"/>
    <property type="evidence" value="ECO:0007669"/>
    <property type="project" value="UniProtKB-UniRule"/>
</dbReference>
<gene>
    <name evidence="1" type="primary">pxpA</name>
    <name evidence="2" type="ORF">QI30_02245</name>
</gene>
<accession>A0A433RXH6</accession>
<name>A0A433RXH6_9BACL</name>
<dbReference type="Pfam" id="PF03746">
    <property type="entry name" value="LamB_YcsF"/>
    <property type="match status" value="1"/>
</dbReference>
<dbReference type="Gene3D" id="3.20.20.370">
    <property type="entry name" value="Glycoside hydrolase/deacetylase"/>
    <property type="match status" value="1"/>
</dbReference>
<evidence type="ECO:0000313" key="2">
    <source>
        <dbReference type="EMBL" id="RUS57994.1"/>
    </source>
</evidence>
<dbReference type="HAMAP" id="MF_00691">
    <property type="entry name" value="PxpA"/>
    <property type="match status" value="1"/>
</dbReference>
<dbReference type="AlphaFoldDB" id="A0A433RXH6"/>
<dbReference type="OrthoDB" id="9773478at2"/>
<keyword evidence="3" id="KW-1185">Reference proteome</keyword>
<evidence type="ECO:0000313" key="3">
    <source>
        <dbReference type="Proteomes" id="UP000288623"/>
    </source>
</evidence>
<dbReference type="EC" id="3.5.2.9" evidence="1"/>
<comment type="similarity">
    <text evidence="1">Belongs to the LamB/PxpA family.</text>
</comment>
<dbReference type="NCBIfam" id="NF003814">
    <property type="entry name" value="PRK05406.1-3"/>
    <property type="match status" value="1"/>
</dbReference>
<dbReference type="CDD" id="cd10787">
    <property type="entry name" value="LamB_YcsF_like"/>
    <property type="match status" value="1"/>
</dbReference>
<reference evidence="2 3" key="1">
    <citation type="submission" date="2014-11" db="EMBL/GenBank/DDBJ databases">
        <title>Genome sequence and analysis of novel Kurthia sp.</title>
        <authorList>
            <person name="Lawson J.N."/>
            <person name="Gonzalez J.E."/>
            <person name="Rinauldi L."/>
            <person name="Xuan Z."/>
            <person name="Firman A."/>
            <person name="Shaddox L."/>
            <person name="Trudeau A."/>
            <person name="Shah S."/>
            <person name="Reiman D."/>
        </authorList>
    </citation>
    <scope>NUCLEOTIDE SEQUENCE [LARGE SCALE GENOMIC DNA]</scope>
    <source>
        <strain evidence="2 3">3B1D</strain>
    </source>
</reference>
<sequence length="252" mass="27226">MYQIDLNCDLGESFGAYTLGNDAAILDYVTSANIACGFHAGDPTVMKKTVELALEKEVKIGAHPGLPDLVGFGRRNMAIAPEDAKNIVIYQLGALQAFTKALGGQVEHVKPHGALYNMAAKDARLAEAIAEAVYAVDPSLVLYGLAGSELITAGKRIGLQTANEVFADRTYQQDGSLTPRTQPHAMIETDEEAVRQVMIMVKEGHVQTQQQTNFALDAHTVCIHGDGAHALTFAKYIHETLTNNQIDVTAYR</sequence>
<evidence type="ECO:0000256" key="1">
    <source>
        <dbReference type="HAMAP-Rule" id="MF_00691"/>
    </source>
</evidence>